<evidence type="ECO:0000313" key="2">
    <source>
        <dbReference type="EMBL" id="KMZ64153.1"/>
    </source>
</evidence>
<sequence>METSMFTKAILLLITLFIALFAMNLQARKINHQHHHQHFHHHHSINTKTKTAEDTMYQPTTVGGAGATAQTPPNFGSFPATTFPFPFFPGVTRPFTSNIPGNLPFGNLPAPTTVPAGTNLPVPRDHPPIAASQPGNLPASTNPPFGTNLPFGFPPIPTGFPRITVSIPGIPAQFIAGIFGDNKNRGP</sequence>
<organism evidence="2 3">
    <name type="scientific">Zostera marina</name>
    <name type="common">Eelgrass</name>
    <dbReference type="NCBI Taxonomy" id="29655"/>
    <lineage>
        <taxon>Eukaryota</taxon>
        <taxon>Viridiplantae</taxon>
        <taxon>Streptophyta</taxon>
        <taxon>Embryophyta</taxon>
        <taxon>Tracheophyta</taxon>
        <taxon>Spermatophyta</taxon>
        <taxon>Magnoliopsida</taxon>
        <taxon>Liliopsida</taxon>
        <taxon>Zosteraceae</taxon>
        <taxon>Zostera</taxon>
    </lineage>
</organism>
<name>A0A0K9P583_ZOSMR</name>
<feature type="signal peptide" evidence="1">
    <location>
        <begin position="1"/>
        <end position="27"/>
    </location>
</feature>
<reference evidence="3" key="1">
    <citation type="journal article" date="2016" name="Nature">
        <title>The genome of the seagrass Zostera marina reveals angiosperm adaptation to the sea.</title>
        <authorList>
            <person name="Olsen J.L."/>
            <person name="Rouze P."/>
            <person name="Verhelst B."/>
            <person name="Lin Y.-C."/>
            <person name="Bayer T."/>
            <person name="Collen J."/>
            <person name="Dattolo E."/>
            <person name="De Paoli E."/>
            <person name="Dittami S."/>
            <person name="Maumus F."/>
            <person name="Michel G."/>
            <person name="Kersting A."/>
            <person name="Lauritano C."/>
            <person name="Lohaus R."/>
            <person name="Toepel M."/>
            <person name="Tonon T."/>
            <person name="Vanneste K."/>
            <person name="Amirebrahimi M."/>
            <person name="Brakel J."/>
            <person name="Bostroem C."/>
            <person name="Chovatia M."/>
            <person name="Grimwood J."/>
            <person name="Jenkins J.W."/>
            <person name="Jueterbock A."/>
            <person name="Mraz A."/>
            <person name="Stam W.T."/>
            <person name="Tice H."/>
            <person name="Bornberg-Bauer E."/>
            <person name="Green P.J."/>
            <person name="Pearson G.A."/>
            <person name="Procaccini G."/>
            <person name="Duarte C.M."/>
            <person name="Schmutz J."/>
            <person name="Reusch T.B.H."/>
            <person name="Van de Peer Y."/>
        </authorList>
    </citation>
    <scope>NUCLEOTIDE SEQUENCE [LARGE SCALE GENOMIC DNA]</scope>
    <source>
        <strain evidence="3">cv. Finnish</strain>
    </source>
</reference>
<evidence type="ECO:0008006" key="4">
    <source>
        <dbReference type="Google" id="ProtNLM"/>
    </source>
</evidence>
<evidence type="ECO:0000256" key="1">
    <source>
        <dbReference type="SAM" id="SignalP"/>
    </source>
</evidence>
<dbReference type="AlphaFoldDB" id="A0A0K9P583"/>
<comment type="caution">
    <text evidence="2">The sequence shown here is derived from an EMBL/GenBank/DDBJ whole genome shotgun (WGS) entry which is preliminary data.</text>
</comment>
<feature type="chain" id="PRO_5005527654" description="Hydroxyproline-rich glycoprotein family protein" evidence="1">
    <location>
        <begin position="28"/>
        <end position="187"/>
    </location>
</feature>
<keyword evidence="3" id="KW-1185">Reference proteome</keyword>
<evidence type="ECO:0000313" key="3">
    <source>
        <dbReference type="Proteomes" id="UP000036987"/>
    </source>
</evidence>
<gene>
    <name evidence="2" type="ORF">ZOSMA_37G00330</name>
</gene>
<proteinExistence type="predicted"/>
<dbReference type="EMBL" id="LFYR01001173">
    <property type="protein sequence ID" value="KMZ64153.1"/>
    <property type="molecule type" value="Genomic_DNA"/>
</dbReference>
<keyword evidence="1" id="KW-0732">Signal</keyword>
<dbReference type="Proteomes" id="UP000036987">
    <property type="component" value="Unassembled WGS sequence"/>
</dbReference>
<accession>A0A0K9P583</accession>
<protein>
    <recommendedName>
        <fullName evidence="4">Hydroxyproline-rich glycoprotein family protein</fullName>
    </recommendedName>
</protein>